<dbReference type="FunFam" id="3.40.50.620:FF:000011">
    <property type="entry name" value="Electron transfer flavoprotein subunit beta"/>
    <property type="match status" value="1"/>
</dbReference>
<proteinExistence type="inferred from homology"/>
<evidence type="ECO:0000313" key="10">
    <source>
        <dbReference type="EMBL" id="CAI5439086.1"/>
    </source>
</evidence>
<gene>
    <name evidence="10" type="ORF">CAMP_LOCUS1723</name>
</gene>
<dbReference type="SUPFAM" id="SSF52402">
    <property type="entry name" value="Adenine nucleotide alpha hydrolases-like"/>
    <property type="match status" value="1"/>
</dbReference>
<comment type="subunit">
    <text evidence="8">Heterodimer of an alpha and a beta subunit.</text>
</comment>
<keyword evidence="8" id="KW-0496">Mitochondrion</keyword>
<keyword evidence="4 8" id="KW-0813">Transport</keyword>
<comment type="subunit">
    <text evidence="7">Heterodimer composed of ETFA and ETFB. Identified in a complex that contains ETFA, ETFB and ETFRF1. Interacts with ACADM.</text>
</comment>
<dbReference type="GO" id="GO:0009063">
    <property type="term" value="P:amino acid catabolic process"/>
    <property type="evidence" value="ECO:0007669"/>
    <property type="project" value="TreeGrafter"/>
</dbReference>
<sequence>MFVFLSPSLSLFSSFFLCLINIKMRILVGVKRVVDYAVKIRVKPDKTGVITEGVQHSMNPFDEIALEEAVKLKEKKLATEVVAFSFGGPKSAEVLRTALAKGADKAIHVTVSDAEAAKAEPLHVAQALQKIVEQEKFDAVFVGKQAIDDDASQTAPLLAGLLDWPQALYASKVEDGGAGSLKVTREIDGGLDTIKVKLPAVLSADLRLNEPRYATLPNIMKAKKKPLKAIAAKELGIDLTPQTSVLEVAEPAQRKAGGFVADVSELIAKLKEKGLVKA</sequence>
<comment type="caution">
    <text evidence="10">The sequence shown here is derived from an EMBL/GenBank/DDBJ whole genome shotgun (WGS) entry which is preliminary data.</text>
</comment>
<evidence type="ECO:0000256" key="7">
    <source>
        <dbReference type="ARBA" id="ARBA00046893"/>
    </source>
</evidence>
<keyword evidence="5 8" id="KW-0249">Electron transport</keyword>
<evidence type="ECO:0000313" key="11">
    <source>
        <dbReference type="Proteomes" id="UP001152747"/>
    </source>
</evidence>
<comment type="subcellular location">
    <subcellularLocation>
        <location evidence="1 8">Mitochondrion matrix</location>
    </subcellularLocation>
</comment>
<dbReference type="PANTHER" id="PTHR21294">
    <property type="entry name" value="ELECTRON TRANSFER FLAVOPROTEIN BETA-SUBUNIT"/>
    <property type="match status" value="1"/>
</dbReference>
<dbReference type="PANTHER" id="PTHR21294:SF8">
    <property type="entry name" value="ELECTRON TRANSFER FLAVOPROTEIN SUBUNIT BETA"/>
    <property type="match status" value="1"/>
</dbReference>
<name>A0A9P1MUA2_9PELO</name>
<dbReference type="GO" id="GO:0005759">
    <property type="term" value="C:mitochondrial matrix"/>
    <property type="evidence" value="ECO:0007669"/>
    <property type="project" value="UniProtKB-SubCell"/>
</dbReference>
<dbReference type="CDD" id="cd01714">
    <property type="entry name" value="ETF_beta"/>
    <property type="match status" value="1"/>
</dbReference>
<dbReference type="OrthoDB" id="276685at2759"/>
<dbReference type="Gene3D" id="3.40.50.620">
    <property type="entry name" value="HUPs"/>
    <property type="match status" value="1"/>
</dbReference>
<evidence type="ECO:0000259" key="9">
    <source>
        <dbReference type="SMART" id="SM00893"/>
    </source>
</evidence>
<accession>A0A9P1MUA2</accession>
<evidence type="ECO:0000256" key="1">
    <source>
        <dbReference type="ARBA" id="ARBA00004305"/>
    </source>
</evidence>
<comment type="function">
    <text evidence="8">The electron transfer flavoprotein serves as a specific electron acceptor for several dehydrogenases, including five acyl-CoA dehydrogenases, glutaryl-CoA and sarcosine dehydrogenase. It transfers the electrons to the main mitochondrial respiratory chain via ETF-ubiquinone oxidoreductase (ETF dehydrogenase).</text>
</comment>
<dbReference type="EMBL" id="CANHGI010000001">
    <property type="protein sequence ID" value="CAI5439086.1"/>
    <property type="molecule type" value="Genomic_DNA"/>
</dbReference>
<protein>
    <recommendedName>
        <fullName evidence="3 8">Electron transfer flavoprotein subunit beta</fullName>
        <shortName evidence="8">Beta-ETF</shortName>
    </recommendedName>
</protein>
<dbReference type="Pfam" id="PF01012">
    <property type="entry name" value="ETF"/>
    <property type="match status" value="1"/>
</dbReference>
<evidence type="ECO:0000256" key="4">
    <source>
        <dbReference type="ARBA" id="ARBA00022448"/>
    </source>
</evidence>
<evidence type="ECO:0000256" key="8">
    <source>
        <dbReference type="PIRNR" id="PIRNR000090"/>
    </source>
</evidence>
<dbReference type="Proteomes" id="UP001152747">
    <property type="component" value="Unassembled WGS sequence"/>
</dbReference>
<comment type="function">
    <text evidence="6">Heterodimeric electron transfer flavoprotein that accepts electrons from several mitochondrial dehydrogenases, including acyl-CoA dehydrogenases, glutaryl-CoA and sarcosine dehydrogenase. It transfers the electrons to the main mitochondrial respiratory chain via ETF-ubiquinone oxidoreductase. Required for normal mitochondrial fatty acid oxidation and normal amino acid metabolism. ETFB binds an AMP molecule that probably has a purely structural role.</text>
</comment>
<dbReference type="GO" id="GO:0033539">
    <property type="term" value="P:fatty acid beta-oxidation using acyl-CoA dehydrogenase"/>
    <property type="evidence" value="ECO:0007669"/>
    <property type="project" value="TreeGrafter"/>
</dbReference>
<comment type="similarity">
    <text evidence="2 8">Belongs to the ETF beta-subunit/FixA family.</text>
</comment>
<evidence type="ECO:0000256" key="5">
    <source>
        <dbReference type="ARBA" id="ARBA00022982"/>
    </source>
</evidence>
<dbReference type="PIRSF" id="PIRSF000090">
    <property type="entry name" value="Beta-ETF"/>
    <property type="match status" value="1"/>
</dbReference>
<reference evidence="10" key="1">
    <citation type="submission" date="2022-11" db="EMBL/GenBank/DDBJ databases">
        <authorList>
            <person name="Kikuchi T."/>
        </authorList>
    </citation>
    <scope>NUCLEOTIDE SEQUENCE</scope>
    <source>
        <strain evidence="10">PS1010</strain>
    </source>
</reference>
<organism evidence="10 11">
    <name type="scientific">Caenorhabditis angaria</name>
    <dbReference type="NCBI Taxonomy" id="860376"/>
    <lineage>
        <taxon>Eukaryota</taxon>
        <taxon>Metazoa</taxon>
        <taxon>Ecdysozoa</taxon>
        <taxon>Nematoda</taxon>
        <taxon>Chromadorea</taxon>
        <taxon>Rhabditida</taxon>
        <taxon>Rhabditina</taxon>
        <taxon>Rhabditomorpha</taxon>
        <taxon>Rhabditoidea</taxon>
        <taxon>Rhabditidae</taxon>
        <taxon>Peloderinae</taxon>
        <taxon>Caenorhabditis</taxon>
    </lineage>
</organism>
<dbReference type="InterPro" id="IPR012255">
    <property type="entry name" value="ETF_b"/>
</dbReference>
<dbReference type="GO" id="GO:0009055">
    <property type="term" value="F:electron transfer activity"/>
    <property type="evidence" value="ECO:0007669"/>
    <property type="project" value="InterPro"/>
</dbReference>
<keyword evidence="11" id="KW-1185">Reference proteome</keyword>
<dbReference type="InterPro" id="IPR014729">
    <property type="entry name" value="Rossmann-like_a/b/a_fold"/>
</dbReference>
<dbReference type="SMART" id="SM00893">
    <property type="entry name" value="ETF"/>
    <property type="match status" value="1"/>
</dbReference>
<dbReference type="InterPro" id="IPR033948">
    <property type="entry name" value="ETF_beta_N"/>
</dbReference>
<evidence type="ECO:0000256" key="2">
    <source>
        <dbReference type="ARBA" id="ARBA00007557"/>
    </source>
</evidence>
<evidence type="ECO:0000256" key="6">
    <source>
        <dbReference type="ARBA" id="ARBA00045835"/>
    </source>
</evidence>
<dbReference type="InterPro" id="IPR014730">
    <property type="entry name" value="ETF_a/b_N"/>
</dbReference>
<evidence type="ECO:0000256" key="3">
    <source>
        <dbReference type="ARBA" id="ARBA00016797"/>
    </source>
</evidence>
<dbReference type="AlphaFoldDB" id="A0A9P1MUA2"/>
<feature type="domain" description="Electron transfer flavoprotein alpha/beta-subunit N-terminal" evidence="9">
    <location>
        <begin position="46"/>
        <end position="239"/>
    </location>
</feature>